<gene>
    <name evidence="2" type="ORF">CH367_10920</name>
</gene>
<dbReference type="PANTHER" id="PTHR39426:SF1">
    <property type="entry name" value="HOMOLOGY TO DEATH-ON-CURING PROTEIN OF PHAGE P1"/>
    <property type="match status" value="1"/>
</dbReference>
<comment type="caution">
    <text evidence="2">The sequence shown here is derived from an EMBL/GenBank/DDBJ whole genome shotgun (WGS) entry which is preliminary data.</text>
</comment>
<organism evidence="2 3">
    <name type="scientific">Leptospira barantonii</name>
    <dbReference type="NCBI Taxonomy" id="2023184"/>
    <lineage>
        <taxon>Bacteria</taxon>
        <taxon>Pseudomonadati</taxon>
        <taxon>Spirochaetota</taxon>
        <taxon>Spirochaetia</taxon>
        <taxon>Leptospirales</taxon>
        <taxon>Leptospiraceae</taxon>
        <taxon>Leptospira</taxon>
    </lineage>
</organism>
<keyword evidence="3" id="KW-1185">Reference proteome</keyword>
<dbReference type="EMBL" id="NPDS01000004">
    <property type="protein sequence ID" value="PJZ57237.1"/>
    <property type="molecule type" value="Genomic_DNA"/>
</dbReference>
<evidence type="ECO:0000313" key="2">
    <source>
        <dbReference type="EMBL" id="PJZ57237.1"/>
    </source>
</evidence>
<dbReference type="PANTHER" id="PTHR39426">
    <property type="entry name" value="HOMOLOGY TO DEATH-ON-CURING PROTEIN OF PHAGE P1"/>
    <property type="match status" value="1"/>
</dbReference>
<dbReference type="InterPro" id="IPR053737">
    <property type="entry name" value="Type_II_TA_Toxin"/>
</dbReference>
<feature type="domain" description="Fido" evidence="1">
    <location>
        <begin position="10"/>
        <end position="128"/>
    </location>
</feature>
<dbReference type="PROSITE" id="PS51459">
    <property type="entry name" value="FIDO"/>
    <property type="match status" value="1"/>
</dbReference>
<sequence length="131" mass="14792">MNPISSVRYLSYEEILYIHKNQIEEYGGSYGIRDKNLLESAIAQPLSGFDNQEFHIGLIQKAAAYLFYLCKNHAFVDGNKRVALASALIFLDLNEVEIEDPESTLYELTIGVADGSISLETIIRTFEKLKI</sequence>
<dbReference type="Gene3D" id="1.20.120.1870">
    <property type="entry name" value="Fic/DOC protein, Fido domain"/>
    <property type="match status" value="1"/>
</dbReference>
<dbReference type="RefSeq" id="WP_100762542.1">
    <property type="nucleotide sequence ID" value="NZ_NPDS01000004.1"/>
</dbReference>
<dbReference type="Proteomes" id="UP000231879">
    <property type="component" value="Unassembled WGS sequence"/>
</dbReference>
<proteinExistence type="predicted"/>
<dbReference type="Pfam" id="PF02661">
    <property type="entry name" value="Fic"/>
    <property type="match status" value="1"/>
</dbReference>
<protein>
    <submittedName>
        <fullName evidence="2">Type II toxin-antitoxin system death-on-curing family toxin</fullName>
    </submittedName>
</protein>
<evidence type="ECO:0000259" key="1">
    <source>
        <dbReference type="PROSITE" id="PS51459"/>
    </source>
</evidence>
<accession>A0ABX4NNN5</accession>
<dbReference type="NCBIfam" id="TIGR01550">
    <property type="entry name" value="DOC_P1"/>
    <property type="match status" value="1"/>
</dbReference>
<name>A0ABX4NNN5_9LEPT</name>
<evidence type="ECO:0000313" key="3">
    <source>
        <dbReference type="Proteomes" id="UP000231879"/>
    </source>
</evidence>
<reference evidence="2 3" key="1">
    <citation type="submission" date="2017-07" db="EMBL/GenBank/DDBJ databases">
        <title>Leptospira spp. isolated from tropical soils.</title>
        <authorList>
            <person name="Thibeaux R."/>
            <person name="Iraola G."/>
            <person name="Ferres I."/>
            <person name="Bierque E."/>
            <person name="Girault D."/>
            <person name="Soupe-Gilbert M.-E."/>
            <person name="Picardeau M."/>
            <person name="Goarant C."/>
        </authorList>
    </citation>
    <scope>NUCLEOTIDE SEQUENCE [LARGE SCALE GENOMIC DNA]</scope>
    <source>
        <strain evidence="2 3">FH4-C-A1</strain>
    </source>
</reference>
<dbReference type="InterPro" id="IPR036597">
    <property type="entry name" value="Fido-like_dom_sf"/>
</dbReference>
<dbReference type="InterPro" id="IPR003812">
    <property type="entry name" value="Fido"/>
</dbReference>
<dbReference type="InterPro" id="IPR006440">
    <property type="entry name" value="Doc"/>
</dbReference>
<dbReference type="PIRSF" id="PIRSF018297">
    <property type="entry name" value="Doc"/>
    <property type="match status" value="1"/>
</dbReference>
<dbReference type="SUPFAM" id="SSF140931">
    <property type="entry name" value="Fic-like"/>
    <property type="match status" value="1"/>
</dbReference>